<dbReference type="InterPro" id="IPR004170">
    <property type="entry name" value="WWE_dom"/>
</dbReference>
<feature type="region of interest" description="Disordered" evidence="1">
    <location>
        <begin position="1423"/>
        <end position="1451"/>
    </location>
</feature>
<dbReference type="GO" id="GO:0030134">
    <property type="term" value="C:COPII-coated ER to Golgi transport vesicle"/>
    <property type="evidence" value="ECO:0007669"/>
    <property type="project" value="TreeGrafter"/>
</dbReference>
<dbReference type="InterPro" id="IPR058055">
    <property type="entry name" value="PA-PLA1"/>
</dbReference>
<dbReference type="Proteomes" id="UP000838878">
    <property type="component" value="Chromosome 9"/>
</dbReference>
<dbReference type="Pfam" id="PF02825">
    <property type="entry name" value="WWE"/>
    <property type="match status" value="1"/>
</dbReference>
<feature type="compositionally biased region" description="Polar residues" evidence="1">
    <location>
        <begin position="2081"/>
        <end position="2090"/>
    </location>
</feature>
<organism evidence="3 4">
    <name type="scientific">Brenthis ino</name>
    <name type="common">lesser marbled fritillary</name>
    <dbReference type="NCBI Taxonomy" id="405034"/>
    <lineage>
        <taxon>Eukaryota</taxon>
        <taxon>Metazoa</taxon>
        <taxon>Ecdysozoa</taxon>
        <taxon>Arthropoda</taxon>
        <taxon>Hexapoda</taxon>
        <taxon>Insecta</taxon>
        <taxon>Pterygota</taxon>
        <taxon>Neoptera</taxon>
        <taxon>Endopterygota</taxon>
        <taxon>Lepidoptera</taxon>
        <taxon>Glossata</taxon>
        <taxon>Ditrysia</taxon>
        <taxon>Papilionoidea</taxon>
        <taxon>Nymphalidae</taxon>
        <taxon>Heliconiinae</taxon>
        <taxon>Argynnini</taxon>
        <taxon>Brenthis</taxon>
    </lineage>
</organism>
<keyword evidence="4" id="KW-1185">Reference proteome</keyword>
<dbReference type="OrthoDB" id="69269at2759"/>
<evidence type="ECO:0000256" key="1">
    <source>
        <dbReference type="SAM" id="MobiDB-lite"/>
    </source>
</evidence>
<feature type="domain" description="WWE" evidence="2">
    <location>
        <begin position="1930"/>
        <end position="2012"/>
    </location>
</feature>
<dbReference type="GO" id="GO:0004620">
    <property type="term" value="F:phospholipase activity"/>
    <property type="evidence" value="ECO:0007669"/>
    <property type="project" value="TreeGrafter"/>
</dbReference>
<evidence type="ECO:0000313" key="3">
    <source>
        <dbReference type="EMBL" id="CAH0731110.1"/>
    </source>
</evidence>
<proteinExistence type="predicted"/>
<dbReference type="PROSITE" id="PS50918">
    <property type="entry name" value="WWE"/>
    <property type="match status" value="1"/>
</dbReference>
<sequence length="2216" mass="249976">MRDQQKETQMQTLRHSEQENTNIPYGDAKNNSIQYNAPININPLPINTQTYDRLNKTHDIPSTTQSKATSKSDDDFDVNEYFARLQGTRYVSAPINSNLKEDQNANLQAEENLEEINLNEPDKSQNLDDVQNSLSADIAQNFSQLPTVIPQVASVVFSSFSNMLSLKSREQTPDTDNKIYQEPIQNTIQKVDSGQFMPNVQEVPKDVAPPPLREPPSGTASSYRITTKKKVYAQIPGLSSGDHHHVQSINPPPSGNHSHSQPNYFVPENITNVPQAENKLDNAHLGLVPQSSITQSELEIQNTSVPKNDELKSSHSFNTIQFNHSQKSENQPEFLVPTQTSEVILPKPEQTISVDTTNQSVIAPNTQTTPIIPPPPMFSNIRRDSQSSTGKSVLPPSVARRISGTQPIIRSQALPSLTPHGNIFVPQIPDTADTPGYGFDQSSQHIDSMNIISNVQNVRNTETVPQDIFMPNLIPIPSLVPLDKLQNPQINVPSNTSLFEAKASVPDAGALKGSIFSTDSLFSSEAIKTAERPIYPDSTYPEDKPNMSKGTSNIVNKEVNITQDYYEPQGEHDNISTVPPTFFNPAVFAQPDTNINKPENITSPHSQVSQYVTPPEASKPLVEPPKLTGNVNYRMSKKRPQYYSGPIEGVGNISNNIKPTIHPVEPSYQGSLFNPDTAQAASNTLYSDYNVSDVQATPFDISKPVNMVPPVHSMQQLPDFNTAFDLSRPTTESYEQPQQELSERKGFGIIGSLKSKLSAIDINKIQNKVTTFFDPAYNNTKVDDSIKQESKLYAQNMSTENYTEYAQNNAALEVFVPNVDQEQTYASTSNYLTDYSQQAYNPQYYSYNQDYMGNRSQDVNFQTNYDPVWYNNYNQQQFSTSYYQNTIAQNVTLESSNKNIAEISNQTENISNYFNQNVAVSPSKSSENENTISVVQQTEKELEHIIHNENEVINSQSSYAVPDDKPDIKEKCITLNTEENKSLTVTDQTSNLKNFFDISNQNVSIAFDSIKATQNNILDYSSSETSKHDKKSNETTLDNKQSVLPINIKRETGLITNVSPEDFFNDLPKITDPSSKGFFDKETPIVLPFEAKKLEENINKKVFREINEATNTCAPIKSFEVFDPVLGKSQVTDGQSEILEKLSTVKISESILPPLTFVKNCESKDSYLFNPLFVPEYKENKIRNDSSEKAPAFSLFKQSSNASSLFDLSSISSNPLSVSTELKDIKDLESKMENVSLFQNNDTTGFDQSLFGSIETTEIKDDLIENPVSELNICETCREVNKPEEKEVEDLTTQLIENITAPIQLANPVEYPVSEDFTEDPTINKVDFSTQYTEISHTEDEIQNLTIPPPVDLIDDMSVNNPILNYGWSTNEGAHSSKVLADHDYRYQVDPNSIGFFQDKSLFFENIPTNASDELKAEFKNSHEDTPILPRQMSIPTAPPEEDSKSDESGLDVHSIEQDAKKDFPIYEEVIEPSETDDDKIEYREREKVSDDSEQSVDTFTNRVERYKNANDNAFEVKKEIKTFDLPTSTSPAITIASYFDTGNYAVENHYRNSLTSPSTLSSFNTHTNTPMRFPPGFEEEYQRRLSGISSQDILPTLKSQNISALADVNLAPIIIAPQTLDDSVCDDNVESMIKELIEEDNNPTQKKNMHTFTGFVESENEKANDAKQEIIQETVKEVIKSEEIKLDSLPDPMNFFSSNVDNTQESDAYSDFSRLSSYFASPPKPEHSKSFFELSQSQNHYRHKPSQNRFDSIQNNVKNFFEDPNFNNLNKNEPKANAPQNMSLIHDLTSTENFTPNENIVRTVNYFTVDNIKIYENEITEIKTNELKTNLKYKTDDDKNENGGLKDIDETNFENVIINCKYCWCLTKTDVNFVNFEFKVRKAMNSNSESKEGANMETKKEGMKKSMTVNFCDKSLQEDADDRIVVVHENRSTTEYAPVKHHWFYKVDSEDKSIWRGFSVADSRALENAFNSPDLNENTLVATDGGRFDVNVMARRRTAVYWTEKPTNVMRCSWFYKGTSIDPRYIPYSEELAEKLEEEYRHGVTTGEWHRRLMLNNNEMVVMHGPSVMVHFVQNSSADDFATSPQSTRPRVVRRGHVESEIEDTEPSSIDHLLLLCHGVGSACDMRFRPVEEVVDDFRATSLQLIQSHYKNSYDSGLVGRVEVLPISWHASLHTGMGVDKRLAAVTLDSIPRLRSFTNDTILDVLFYTSPVFCQ</sequence>
<dbReference type="PANTHER" id="PTHR23509:SF10">
    <property type="entry name" value="LD21067P"/>
    <property type="match status" value="1"/>
</dbReference>
<feature type="region of interest" description="Disordered" evidence="1">
    <location>
        <begin position="204"/>
        <end position="225"/>
    </location>
</feature>
<dbReference type="EMBL" id="OV170229">
    <property type="protein sequence ID" value="CAH0731110.1"/>
    <property type="molecule type" value="Genomic_DNA"/>
</dbReference>
<gene>
    <name evidence="3" type="ORF">BINO364_LOCUS16020</name>
</gene>
<feature type="region of interest" description="Disordered" evidence="1">
    <location>
        <begin position="237"/>
        <end position="262"/>
    </location>
</feature>
<feature type="non-terminal residue" evidence="3">
    <location>
        <position position="2216"/>
    </location>
</feature>
<accession>A0A8J9VZ79</accession>
<dbReference type="PANTHER" id="PTHR23509">
    <property type="entry name" value="PA-PL1 PHOSPHOLIPASE FAMILY"/>
    <property type="match status" value="1"/>
</dbReference>
<feature type="region of interest" description="Disordered" evidence="1">
    <location>
        <begin position="601"/>
        <end position="632"/>
    </location>
</feature>
<protein>
    <recommendedName>
        <fullName evidence="2">WWE domain-containing protein</fullName>
    </recommendedName>
</protein>
<feature type="compositionally biased region" description="Polar residues" evidence="1">
    <location>
        <begin position="601"/>
        <end position="612"/>
    </location>
</feature>
<dbReference type="Pfam" id="PF23464">
    <property type="entry name" value="WWE_3"/>
    <property type="match status" value="1"/>
</dbReference>
<feature type="compositionally biased region" description="Polar residues" evidence="1">
    <location>
        <begin position="7"/>
        <end position="29"/>
    </location>
</feature>
<name>A0A8J9VZ79_9NEOP</name>
<feature type="region of interest" description="Disordered" evidence="1">
    <location>
        <begin position="1"/>
        <end position="29"/>
    </location>
</feature>
<dbReference type="InterPro" id="IPR057825">
    <property type="entry name" value="WWE_SEC23-DDH2"/>
</dbReference>
<evidence type="ECO:0000259" key="2">
    <source>
        <dbReference type="PROSITE" id="PS50918"/>
    </source>
</evidence>
<reference evidence="3" key="1">
    <citation type="submission" date="2021-12" db="EMBL/GenBank/DDBJ databases">
        <authorList>
            <person name="Martin H S."/>
        </authorList>
    </citation>
    <scope>NUCLEOTIDE SEQUENCE</scope>
</reference>
<feature type="region of interest" description="Disordered" evidence="1">
    <location>
        <begin position="2081"/>
        <end position="2102"/>
    </location>
</feature>
<evidence type="ECO:0000313" key="4">
    <source>
        <dbReference type="Proteomes" id="UP000838878"/>
    </source>
</evidence>